<dbReference type="AlphaFoldDB" id="A0A5N7D187"/>
<accession>A0A5N7D187</accession>
<dbReference type="RefSeq" id="XP_031936917.1">
    <property type="nucleotide sequence ID" value="XM_032088101.1"/>
</dbReference>
<name>A0A5N7D187_9EURO</name>
<protein>
    <submittedName>
        <fullName evidence="2">Uncharacterized protein</fullName>
    </submittedName>
</protein>
<evidence type="ECO:0000313" key="3">
    <source>
        <dbReference type="Proteomes" id="UP000325579"/>
    </source>
</evidence>
<feature type="region of interest" description="Disordered" evidence="1">
    <location>
        <begin position="85"/>
        <end position="105"/>
    </location>
</feature>
<reference evidence="2 3" key="1">
    <citation type="submission" date="2019-04" db="EMBL/GenBank/DDBJ databases">
        <authorList>
            <consortium name="DOE Joint Genome Institute"/>
            <person name="Mondo S."/>
            <person name="Kjaerbolling I."/>
            <person name="Vesth T."/>
            <person name="Frisvad J.C."/>
            <person name="Nybo J.L."/>
            <person name="Theobald S."/>
            <person name="Kildgaard S."/>
            <person name="Isbrandt T."/>
            <person name="Kuo A."/>
            <person name="Sato A."/>
            <person name="Lyhne E.K."/>
            <person name="Kogle M.E."/>
            <person name="Wiebenga A."/>
            <person name="Kun R.S."/>
            <person name="Lubbers R.J."/>
            <person name="Makela M.R."/>
            <person name="Barry K."/>
            <person name="Chovatia M."/>
            <person name="Clum A."/>
            <person name="Daum C."/>
            <person name="Haridas S."/>
            <person name="He G."/>
            <person name="LaButti K."/>
            <person name="Lipzen A."/>
            <person name="Riley R."/>
            <person name="Salamov A."/>
            <person name="Simmons B.A."/>
            <person name="Magnuson J.K."/>
            <person name="Henrissat B."/>
            <person name="Mortensen U.H."/>
            <person name="Larsen T.O."/>
            <person name="Devries R.P."/>
            <person name="Grigoriev I.V."/>
            <person name="Machida M."/>
            <person name="Baker S.E."/>
            <person name="Andersen M.R."/>
            <person name="Cantor M.N."/>
            <person name="Hua S.X."/>
        </authorList>
    </citation>
    <scope>NUCLEOTIDE SEQUENCE [LARGE SCALE GENOMIC DNA]</scope>
    <source>
        <strain evidence="2 3">CBS 119388</strain>
    </source>
</reference>
<dbReference type="Proteomes" id="UP000325579">
    <property type="component" value="Unassembled WGS sequence"/>
</dbReference>
<evidence type="ECO:0000256" key="1">
    <source>
        <dbReference type="SAM" id="MobiDB-lite"/>
    </source>
</evidence>
<proteinExistence type="predicted"/>
<evidence type="ECO:0000313" key="2">
    <source>
        <dbReference type="EMBL" id="KAE8399598.1"/>
    </source>
</evidence>
<dbReference type="GeneID" id="43672792"/>
<sequence>MRCNDLSPSSAVHHLLPAITSLARVPDGEPDYTESWPTVVCNNGTNTTDYADFVQKSSGGSGRLIVDYSRPAFFAVTPGHDLQRAANAPVACPPSKPEQDKRTTH</sequence>
<keyword evidence="3" id="KW-1185">Reference proteome</keyword>
<dbReference type="EMBL" id="ML736830">
    <property type="protein sequence ID" value="KAE8399598.1"/>
    <property type="molecule type" value="Genomic_DNA"/>
</dbReference>
<organism evidence="2 3">
    <name type="scientific">Aspergillus pseudonomiae</name>
    <dbReference type="NCBI Taxonomy" id="1506151"/>
    <lineage>
        <taxon>Eukaryota</taxon>
        <taxon>Fungi</taxon>
        <taxon>Dikarya</taxon>
        <taxon>Ascomycota</taxon>
        <taxon>Pezizomycotina</taxon>
        <taxon>Eurotiomycetes</taxon>
        <taxon>Eurotiomycetidae</taxon>
        <taxon>Eurotiales</taxon>
        <taxon>Aspergillaceae</taxon>
        <taxon>Aspergillus</taxon>
        <taxon>Aspergillus subgen. Circumdati</taxon>
    </lineage>
</organism>
<gene>
    <name evidence="2" type="ORF">BDV37DRAFT_287429</name>
</gene>